<feature type="chain" id="PRO_5042910725" evidence="1">
    <location>
        <begin position="21"/>
        <end position="59"/>
    </location>
</feature>
<dbReference type="PROSITE" id="PS51257">
    <property type="entry name" value="PROKAR_LIPOPROTEIN"/>
    <property type="match status" value="1"/>
</dbReference>
<keyword evidence="1" id="KW-0732">Signal</keyword>
<dbReference type="KEGG" id="vna:PN96_22235"/>
<keyword evidence="3" id="KW-1185">Reference proteome</keyword>
<reference evidence="2 3" key="1">
    <citation type="submission" date="2016-07" db="EMBL/GenBank/DDBJ databases">
        <title>Developing Vibrio natriegens as a novel, fast-growing host for biotechnology.</title>
        <authorList>
            <person name="Weinstock M.T."/>
            <person name="Hesek E.D."/>
            <person name="Wilson C.M."/>
            <person name="Gibson D.G."/>
        </authorList>
    </citation>
    <scope>NUCLEOTIDE SEQUENCE [LARGE SCALE GENOMIC DNA]</scope>
    <source>
        <strain evidence="2 3">ATCC 14048</strain>
    </source>
</reference>
<sequence>MKKLMKTYSCIFGLLMGVLAIQGCSPEVGSKEWCAEMKEKPKGDWTATEAGDFTKHCIF</sequence>
<evidence type="ECO:0000313" key="2">
    <source>
        <dbReference type="EMBL" id="ANQ14584.1"/>
    </source>
</evidence>
<organism evidence="2 3">
    <name type="scientific">Vibrio natriegens NBRC 15636 = ATCC 14048 = DSM 759</name>
    <dbReference type="NCBI Taxonomy" id="1219067"/>
    <lineage>
        <taxon>Bacteria</taxon>
        <taxon>Pseudomonadati</taxon>
        <taxon>Pseudomonadota</taxon>
        <taxon>Gammaproteobacteria</taxon>
        <taxon>Vibrionales</taxon>
        <taxon>Vibrionaceae</taxon>
        <taxon>Vibrio</taxon>
    </lineage>
</organism>
<evidence type="ECO:0000313" key="3">
    <source>
        <dbReference type="Proteomes" id="UP000092741"/>
    </source>
</evidence>
<dbReference type="Pfam" id="PF11216">
    <property type="entry name" value="DUF3012"/>
    <property type="match status" value="1"/>
</dbReference>
<name>A0AAN1CXF7_VIBNA</name>
<gene>
    <name evidence="2" type="ORF">BA890_17730</name>
</gene>
<proteinExistence type="predicted"/>
<dbReference type="AlphaFoldDB" id="A0AAN1CXF7"/>
<accession>A0AAN1CXF7</accession>
<evidence type="ECO:0000256" key="1">
    <source>
        <dbReference type="SAM" id="SignalP"/>
    </source>
</evidence>
<dbReference type="EMBL" id="CP016346">
    <property type="protein sequence ID" value="ANQ14584.1"/>
    <property type="molecule type" value="Genomic_DNA"/>
</dbReference>
<dbReference type="InterPro" id="IPR021379">
    <property type="entry name" value="DUF3012"/>
</dbReference>
<dbReference type="Proteomes" id="UP000092741">
    <property type="component" value="Chromosome 2"/>
</dbReference>
<feature type="signal peptide" evidence="1">
    <location>
        <begin position="1"/>
        <end position="20"/>
    </location>
</feature>
<protein>
    <submittedName>
        <fullName evidence="2">DUF3012 domain-containing protein</fullName>
    </submittedName>
</protein>